<sequence length="130" mass="14019">MCILSRGLQLGNEMSESPGKCSCVDQDPAQSSFLKSKEKMHTVNECLAKHMGHWLTPTATTVRIGAGAAATARSRMSTTSLLLFDLALAPQCCSLRRTLPAKESEKAILNLGFLTGAFTLGYAADRWVPM</sequence>
<evidence type="ECO:0000313" key="1">
    <source>
        <dbReference type="EMBL" id="KAK2114641.1"/>
    </source>
</evidence>
<name>A0ABQ9VZ37_SAGOE</name>
<dbReference type="Proteomes" id="UP001266305">
    <property type="component" value="Unassembled WGS sequence"/>
</dbReference>
<keyword evidence="2" id="KW-1185">Reference proteome</keyword>
<dbReference type="EMBL" id="JASSZA010000004">
    <property type="protein sequence ID" value="KAK2114641.1"/>
    <property type="molecule type" value="Genomic_DNA"/>
</dbReference>
<protein>
    <submittedName>
        <fullName evidence="1">Uncharacterized protein</fullName>
    </submittedName>
</protein>
<organism evidence="1 2">
    <name type="scientific">Saguinus oedipus</name>
    <name type="common">Cotton-top tamarin</name>
    <name type="synonym">Oedipomidas oedipus</name>
    <dbReference type="NCBI Taxonomy" id="9490"/>
    <lineage>
        <taxon>Eukaryota</taxon>
        <taxon>Metazoa</taxon>
        <taxon>Chordata</taxon>
        <taxon>Craniata</taxon>
        <taxon>Vertebrata</taxon>
        <taxon>Euteleostomi</taxon>
        <taxon>Mammalia</taxon>
        <taxon>Eutheria</taxon>
        <taxon>Euarchontoglires</taxon>
        <taxon>Primates</taxon>
        <taxon>Haplorrhini</taxon>
        <taxon>Platyrrhini</taxon>
        <taxon>Cebidae</taxon>
        <taxon>Callitrichinae</taxon>
        <taxon>Saguinus</taxon>
    </lineage>
</organism>
<evidence type="ECO:0000313" key="2">
    <source>
        <dbReference type="Proteomes" id="UP001266305"/>
    </source>
</evidence>
<proteinExistence type="predicted"/>
<gene>
    <name evidence="1" type="ORF">P7K49_008907</name>
</gene>
<accession>A0ABQ9VZ37</accession>
<reference evidence="1 2" key="1">
    <citation type="submission" date="2023-05" db="EMBL/GenBank/DDBJ databases">
        <title>B98-5 Cell Line De Novo Hybrid Assembly: An Optical Mapping Approach.</title>
        <authorList>
            <person name="Kananen K."/>
            <person name="Auerbach J.A."/>
            <person name="Kautto E."/>
            <person name="Blachly J.S."/>
        </authorList>
    </citation>
    <scope>NUCLEOTIDE SEQUENCE [LARGE SCALE GENOMIC DNA]</scope>
    <source>
        <strain evidence="1">B95-8</strain>
        <tissue evidence="1">Cell line</tissue>
    </source>
</reference>
<comment type="caution">
    <text evidence="1">The sequence shown here is derived from an EMBL/GenBank/DDBJ whole genome shotgun (WGS) entry which is preliminary data.</text>
</comment>